<comment type="function">
    <text evidence="8 9">Produces ATP from ADP in the presence of a proton gradient across the membrane.</text>
</comment>
<keyword evidence="6 8" id="KW-0139">CF(1)</keyword>
<dbReference type="InterPro" id="IPR020547">
    <property type="entry name" value="ATP_synth_F1_esu_C"/>
</dbReference>
<evidence type="ECO:0000313" key="12">
    <source>
        <dbReference type="EMBL" id="QBX98374.1"/>
    </source>
</evidence>
<evidence type="ECO:0000256" key="3">
    <source>
        <dbReference type="ARBA" id="ARBA00022448"/>
    </source>
</evidence>
<evidence type="ECO:0000256" key="4">
    <source>
        <dbReference type="ARBA" id="ARBA00023065"/>
    </source>
</evidence>
<dbReference type="EMBL" id="MK085997">
    <property type="protein sequence ID" value="QBX98374.1"/>
    <property type="molecule type" value="Genomic_DNA"/>
</dbReference>
<evidence type="ECO:0000259" key="10">
    <source>
        <dbReference type="Pfam" id="PF00401"/>
    </source>
</evidence>
<dbReference type="InterPro" id="IPR036771">
    <property type="entry name" value="ATPsynth_dsu/esu_N"/>
</dbReference>
<dbReference type="HAMAP" id="MF_00530">
    <property type="entry name" value="ATP_synth_epsil_bac"/>
    <property type="match status" value="1"/>
</dbReference>
<comment type="subcellular location">
    <subcellularLocation>
        <location evidence="1">Membrane</location>
        <topology evidence="1">Peripheral membrane protein</topology>
    </subcellularLocation>
    <subcellularLocation>
        <location evidence="8">Plastid</location>
        <location evidence="8">Chloroplast thylakoid membrane</location>
        <topology evidence="8">Peripheral membrane protein</topology>
    </subcellularLocation>
</comment>
<dbReference type="PANTHER" id="PTHR13822">
    <property type="entry name" value="ATP SYNTHASE DELTA/EPSILON CHAIN"/>
    <property type="match status" value="1"/>
</dbReference>
<dbReference type="InterPro" id="IPR020546">
    <property type="entry name" value="ATP_synth_F1_dsu/esu_N"/>
</dbReference>
<keyword evidence="9 12" id="KW-0934">Plastid</keyword>
<accession>A0A4D6C3Z1</accession>
<dbReference type="Pfam" id="PF02823">
    <property type="entry name" value="ATP-synt_DE_N"/>
    <property type="match status" value="1"/>
</dbReference>
<comment type="subunit">
    <text evidence="8 9">F-type ATPases have 2 components, CF(1) - the catalytic core - and CF(0) - the membrane proton channel. CF(1) has five subunits: alpha(3), beta(3), gamma(1), delta(1), epsilon(1). CF(0) has three main subunits: a, b and c.</text>
</comment>
<dbReference type="GO" id="GO:0005524">
    <property type="term" value="F:ATP binding"/>
    <property type="evidence" value="ECO:0007669"/>
    <property type="project" value="UniProtKB-UniRule"/>
</dbReference>
<dbReference type="Gene3D" id="2.60.15.10">
    <property type="entry name" value="F0F1 ATP synthase delta/epsilon subunit, N-terminal"/>
    <property type="match status" value="1"/>
</dbReference>
<evidence type="ECO:0000256" key="5">
    <source>
        <dbReference type="ARBA" id="ARBA00023136"/>
    </source>
</evidence>
<evidence type="ECO:0000256" key="1">
    <source>
        <dbReference type="ARBA" id="ARBA00004170"/>
    </source>
</evidence>
<dbReference type="NCBIfam" id="NF009977">
    <property type="entry name" value="PRK13442.1"/>
    <property type="match status" value="1"/>
</dbReference>
<dbReference type="GO" id="GO:0009535">
    <property type="term" value="C:chloroplast thylakoid membrane"/>
    <property type="evidence" value="ECO:0007669"/>
    <property type="project" value="UniProtKB-SubCell"/>
</dbReference>
<evidence type="ECO:0000256" key="7">
    <source>
        <dbReference type="ARBA" id="ARBA00023310"/>
    </source>
</evidence>
<name>A0A4D6C3Z1_9CHLO</name>
<protein>
    <recommendedName>
        <fullName evidence="8 9">ATP synthase epsilon chain, chloroplastic</fullName>
    </recommendedName>
    <alternativeName>
        <fullName evidence="8">ATP synthase F1 sector epsilon subunit</fullName>
    </alternativeName>
    <alternativeName>
        <fullName evidence="8">F-ATPase epsilon subunit</fullName>
    </alternativeName>
</protein>
<dbReference type="GO" id="GO:0046933">
    <property type="term" value="F:proton-transporting ATP synthase activity, rotational mechanism"/>
    <property type="evidence" value="ECO:0007669"/>
    <property type="project" value="UniProtKB-UniRule"/>
</dbReference>
<feature type="domain" description="ATP synthase epsilon subunit C-terminal" evidence="10">
    <location>
        <begin position="88"/>
        <end position="129"/>
    </location>
</feature>
<sequence length="134" mass="14504">MTLQVSLITPDRVLWDGPAEEALLATTTGSMGILSNHAPLLTALEIGTLRLRNTDKEWCSFAVMGGFATVKDNALTLIVNQAELGTQLDKEKVKEDLSSAETALEQASKPADLIEAQIAYRKAKARYEATLVKS</sequence>
<keyword evidence="3 8" id="KW-0813">Transport</keyword>
<dbReference type="Pfam" id="PF00401">
    <property type="entry name" value="ATP-synt_DE"/>
    <property type="match status" value="1"/>
</dbReference>
<proteinExistence type="inferred from homology"/>
<dbReference type="AlphaFoldDB" id="A0A4D6C3Z1"/>
<organism evidence="12">
    <name type="scientific">Chloropicon sp. RCC4434</name>
    <dbReference type="NCBI Taxonomy" id="2565277"/>
    <lineage>
        <taxon>Eukaryota</taxon>
        <taxon>Viridiplantae</taxon>
        <taxon>Chlorophyta</taxon>
        <taxon>Chloropicophyceae</taxon>
        <taxon>Chloropicales</taxon>
        <taxon>Chloropicaceae</taxon>
        <taxon>Chloropicon</taxon>
    </lineage>
</organism>
<dbReference type="InterPro" id="IPR001469">
    <property type="entry name" value="ATP_synth_F1_dsu/esu"/>
</dbReference>
<geneLocation type="chloroplast" evidence="12"/>
<dbReference type="SUPFAM" id="SSF51344">
    <property type="entry name" value="Epsilon subunit of F1F0-ATP synthase N-terminal domain"/>
    <property type="match status" value="1"/>
</dbReference>
<comment type="similarity">
    <text evidence="2 8 9">Belongs to the ATPase epsilon chain family.</text>
</comment>
<keyword evidence="8 9" id="KW-0375">Hydrogen ion transport</keyword>
<dbReference type="NCBIfam" id="TIGR01216">
    <property type="entry name" value="ATP_synt_epsi"/>
    <property type="match status" value="1"/>
</dbReference>
<evidence type="ECO:0000256" key="2">
    <source>
        <dbReference type="ARBA" id="ARBA00005712"/>
    </source>
</evidence>
<dbReference type="CDD" id="cd12152">
    <property type="entry name" value="F1-ATPase_delta"/>
    <property type="match status" value="1"/>
</dbReference>
<gene>
    <name evidence="8 12" type="primary">atpE</name>
</gene>
<dbReference type="PANTHER" id="PTHR13822:SF10">
    <property type="entry name" value="ATP SYNTHASE EPSILON CHAIN, CHLOROPLASTIC"/>
    <property type="match status" value="1"/>
</dbReference>
<reference evidence="12" key="1">
    <citation type="journal article" date="2019" name="Genome Biol. Evol.">
        <title>Tracing the Evolution of the Plastome and Mitogenome in the Chloropicophyceae Uncovered Convergent tRNA Gene Losses and a Variant Plastid Genetic Code.</title>
        <authorList>
            <person name="Turmel M."/>
            <person name="Dos Santos A.L."/>
            <person name="Otis C."/>
            <person name="Sergerie R."/>
            <person name="Lemieux C."/>
        </authorList>
    </citation>
    <scope>NUCLEOTIDE SEQUENCE</scope>
</reference>
<keyword evidence="5 8" id="KW-0472">Membrane</keyword>
<evidence type="ECO:0000256" key="9">
    <source>
        <dbReference type="RuleBase" id="RU003655"/>
    </source>
</evidence>
<dbReference type="GO" id="GO:0045259">
    <property type="term" value="C:proton-transporting ATP synthase complex"/>
    <property type="evidence" value="ECO:0007669"/>
    <property type="project" value="UniProtKB-KW"/>
</dbReference>
<keyword evidence="12" id="KW-0150">Chloroplast</keyword>
<evidence type="ECO:0000256" key="8">
    <source>
        <dbReference type="HAMAP-Rule" id="MF_00530"/>
    </source>
</evidence>
<evidence type="ECO:0000259" key="11">
    <source>
        <dbReference type="Pfam" id="PF02823"/>
    </source>
</evidence>
<evidence type="ECO:0000256" key="6">
    <source>
        <dbReference type="ARBA" id="ARBA00023196"/>
    </source>
</evidence>
<feature type="domain" description="ATP synthase F1 complex delta/epsilon subunit N-terminal" evidence="11">
    <location>
        <begin position="3"/>
        <end position="82"/>
    </location>
</feature>
<keyword evidence="7 8" id="KW-0066">ATP synthesis</keyword>
<keyword evidence="8 9" id="KW-0793">Thylakoid</keyword>
<keyword evidence="4 8" id="KW-0406">Ion transport</keyword>